<evidence type="ECO:0000313" key="2">
    <source>
        <dbReference type="EMBL" id="KAF1958925.1"/>
    </source>
</evidence>
<accession>A0A6A5U253</accession>
<dbReference type="Pfam" id="PF22942">
    <property type="entry name" value="DUF7025"/>
    <property type="match status" value="1"/>
</dbReference>
<dbReference type="GO" id="GO:0005524">
    <property type="term" value="F:ATP binding"/>
    <property type="evidence" value="ECO:0007669"/>
    <property type="project" value="InterPro"/>
</dbReference>
<dbReference type="PANTHER" id="PTHR46411:SF3">
    <property type="entry name" value="AAA+ ATPASE DOMAIN-CONTAINING PROTEIN"/>
    <property type="match status" value="1"/>
</dbReference>
<dbReference type="OrthoDB" id="10042665at2759"/>
<dbReference type="InterPro" id="IPR003959">
    <property type="entry name" value="ATPase_AAA_core"/>
</dbReference>
<feature type="non-terminal residue" evidence="2">
    <location>
        <position position="1"/>
    </location>
</feature>
<keyword evidence="2" id="KW-0378">Hydrolase</keyword>
<dbReference type="Gene3D" id="3.40.50.300">
    <property type="entry name" value="P-loop containing nucleotide triphosphate hydrolases"/>
    <property type="match status" value="1"/>
</dbReference>
<dbReference type="SUPFAM" id="SSF52540">
    <property type="entry name" value="P-loop containing nucleoside triphosphate hydrolases"/>
    <property type="match status" value="1"/>
</dbReference>
<protein>
    <submittedName>
        <fullName evidence="2">P-loop containing nucleoside triphosphate hydrolase protein</fullName>
    </submittedName>
</protein>
<keyword evidence="3" id="KW-1185">Reference proteome</keyword>
<dbReference type="InterPro" id="IPR054289">
    <property type="entry name" value="DUF7025"/>
</dbReference>
<gene>
    <name evidence="2" type="ORF">CC80DRAFT_360130</name>
</gene>
<dbReference type="InterPro" id="IPR003593">
    <property type="entry name" value="AAA+_ATPase"/>
</dbReference>
<feature type="domain" description="AAA+ ATPase" evidence="1">
    <location>
        <begin position="406"/>
        <end position="531"/>
    </location>
</feature>
<sequence>CALHTFERRFDSRGEGLLLQVGARDKIVLDAQRSNDVALVLVREYSEHRVLLETELEIRSSHIKAALQATIKSYPGVYLDTSGPITLNDEPRCLFHYRKELQAYGASLSDAHAKQHIELCMNYMAKTLRKEIHTYERLMCHPEKAPGLEYSSLWMAYRPGDLVYARTWPNDLEIIFRLTSMIRKKPSTEWPAKSRDHWLLEGEQMVCIGSTFRCDTLFRVVYQYDGYRPLSELEAFPMIYHPEVSQMKERLLARGKKYVSLAGSPYCHYDGPASVFQKDYEGTGASQTRAICQRIMIGSGEFYTNKAPGSVQLTHTHHNMDLTADEDLDISDEQFILCHSQLPGFCLSSKEWAMFDVAKITDIDFNPTAFDSLVLDESKKSMISSLVRERVDQESTFDDIIKGKGKGLIFLLHGEPGTGKTLTAESIAEYTRRPLYTVGCGDLGIVSYQVERVLNASLTLATKWNAVVLLDEADVFMESRSSNEIQRNGLVSVLLRTLEYFEGIMFLTTKRIGTIDQAFKSRIHLSLSYPSLGPEARRHIWRNNLVRSFSGASIDWFNNKFLDEVIKEALNGRQIKNIVRVADAQAVHAKRDMIPEDIFRAVKALIDFEKDFSD</sequence>
<dbReference type="Pfam" id="PF00004">
    <property type="entry name" value="AAA"/>
    <property type="match status" value="1"/>
</dbReference>
<dbReference type="EMBL" id="ML976986">
    <property type="protein sequence ID" value="KAF1958925.1"/>
    <property type="molecule type" value="Genomic_DNA"/>
</dbReference>
<dbReference type="SMART" id="SM00382">
    <property type="entry name" value="AAA"/>
    <property type="match status" value="1"/>
</dbReference>
<dbReference type="Proteomes" id="UP000800035">
    <property type="component" value="Unassembled WGS sequence"/>
</dbReference>
<evidence type="ECO:0000259" key="1">
    <source>
        <dbReference type="SMART" id="SM00382"/>
    </source>
</evidence>
<proteinExistence type="predicted"/>
<dbReference type="AlphaFoldDB" id="A0A6A5U253"/>
<organism evidence="2 3">
    <name type="scientific">Byssothecium circinans</name>
    <dbReference type="NCBI Taxonomy" id="147558"/>
    <lineage>
        <taxon>Eukaryota</taxon>
        <taxon>Fungi</taxon>
        <taxon>Dikarya</taxon>
        <taxon>Ascomycota</taxon>
        <taxon>Pezizomycotina</taxon>
        <taxon>Dothideomycetes</taxon>
        <taxon>Pleosporomycetidae</taxon>
        <taxon>Pleosporales</taxon>
        <taxon>Massarineae</taxon>
        <taxon>Massarinaceae</taxon>
        <taxon>Byssothecium</taxon>
    </lineage>
</organism>
<dbReference type="InterPro" id="IPR027417">
    <property type="entry name" value="P-loop_NTPase"/>
</dbReference>
<evidence type="ECO:0000313" key="3">
    <source>
        <dbReference type="Proteomes" id="UP000800035"/>
    </source>
</evidence>
<dbReference type="GO" id="GO:0016887">
    <property type="term" value="F:ATP hydrolysis activity"/>
    <property type="evidence" value="ECO:0007669"/>
    <property type="project" value="InterPro"/>
</dbReference>
<name>A0A6A5U253_9PLEO</name>
<reference evidence="2" key="1">
    <citation type="journal article" date="2020" name="Stud. Mycol.">
        <title>101 Dothideomycetes genomes: a test case for predicting lifestyles and emergence of pathogens.</title>
        <authorList>
            <person name="Haridas S."/>
            <person name="Albert R."/>
            <person name="Binder M."/>
            <person name="Bloem J."/>
            <person name="Labutti K."/>
            <person name="Salamov A."/>
            <person name="Andreopoulos B."/>
            <person name="Baker S."/>
            <person name="Barry K."/>
            <person name="Bills G."/>
            <person name="Bluhm B."/>
            <person name="Cannon C."/>
            <person name="Castanera R."/>
            <person name="Culley D."/>
            <person name="Daum C."/>
            <person name="Ezra D."/>
            <person name="Gonzalez J."/>
            <person name="Henrissat B."/>
            <person name="Kuo A."/>
            <person name="Liang C."/>
            <person name="Lipzen A."/>
            <person name="Lutzoni F."/>
            <person name="Magnuson J."/>
            <person name="Mondo S."/>
            <person name="Nolan M."/>
            <person name="Ohm R."/>
            <person name="Pangilinan J."/>
            <person name="Park H.-J."/>
            <person name="Ramirez L."/>
            <person name="Alfaro M."/>
            <person name="Sun H."/>
            <person name="Tritt A."/>
            <person name="Yoshinaga Y."/>
            <person name="Zwiers L.-H."/>
            <person name="Turgeon B."/>
            <person name="Goodwin S."/>
            <person name="Spatafora J."/>
            <person name="Crous P."/>
            <person name="Grigoriev I."/>
        </authorList>
    </citation>
    <scope>NUCLEOTIDE SEQUENCE</scope>
    <source>
        <strain evidence="2">CBS 675.92</strain>
    </source>
</reference>
<feature type="non-terminal residue" evidence="2">
    <location>
        <position position="614"/>
    </location>
</feature>
<dbReference type="PANTHER" id="PTHR46411">
    <property type="entry name" value="FAMILY ATPASE, PUTATIVE-RELATED"/>
    <property type="match status" value="1"/>
</dbReference>